<name>A0ABU9QTW2_9BURK</name>
<keyword evidence="2" id="KW-1185">Reference proteome</keyword>
<gene>
    <name evidence="1" type="ORF">V4C56_00955</name>
</gene>
<evidence type="ECO:0008006" key="3">
    <source>
        <dbReference type="Google" id="ProtNLM"/>
    </source>
</evidence>
<dbReference type="EMBL" id="JAZHGA010000001">
    <property type="protein sequence ID" value="MEM5338189.1"/>
    <property type="molecule type" value="Genomic_DNA"/>
</dbReference>
<reference evidence="1 2" key="1">
    <citation type="submission" date="2024-01" db="EMBL/GenBank/DDBJ databases">
        <title>The diversity of rhizobia nodulating Mimosa spp. in eleven states of Brazil covering several biomes is determined by host plant, location, and edaphic factors.</title>
        <authorList>
            <person name="Rouws L."/>
            <person name="Barauna A."/>
            <person name="Beukes C."/>
            <person name="De Faria S.M."/>
            <person name="Gross E."/>
            <person name="Dos Reis Junior F.B."/>
            <person name="Simon M."/>
            <person name="Maluk M."/>
            <person name="Odee D.W."/>
            <person name="Kenicer G."/>
            <person name="Young J.P.W."/>
            <person name="Reis V.M."/>
            <person name="Zilli J."/>
            <person name="James E.K."/>
        </authorList>
    </citation>
    <scope>NUCLEOTIDE SEQUENCE [LARGE SCALE GENOMIC DNA]</scope>
    <source>
        <strain evidence="1 2">JPY530</strain>
    </source>
</reference>
<dbReference type="Proteomes" id="UP001481677">
    <property type="component" value="Unassembled WGS sequence"/>
</dbReference>
<evidence type="ECO:0000313" key="1">
    <source>
        <dbReference type="EMBL" id="MEM5338189.1"/>
    </source>
</evidence>
<dbReference type="RefSeq" id="WP_158647061.1">
    <property type="nucleotide sequence ID" value="NZ_JAZHFZ010000001.1"/>
</dbReference>
<evidence type="ECO:0000313" key="2">
    <source>
        <dbReference type="Proteomes" id="UP001481677"/>
    </source>
</evidence>
<sequence length="49" mass="5295">MLSIGVMICGIVLTFAMKPEVPFLNSQRSRNACAGRDALDASLPVTDER</sequence>
<protein>
    <recommendedName>
        <fullName evidence="3">MFS transporter</fullName>
    </recommendedName>
</protein>
<accession>A0ABU9QTW2</accession>
<organism evidence="1 2">
    <name type="scientific">Paraburkholderia azotifigens</name>
    <dbReference type="NCBI Taxonomy" id="2057004"/>
    <lineage>
        <taxon>Bacteria</taxon>
        <taxon>Pseudomonadati</taxon>
        <taxon>Pseudomonadota</taxon>
        <taxon>Betaproteobacteria</taxon>
        <taxon>Burkholderiales</taxon>
        <taxon>Burkholderiaceae</taxon>
        <taxon>Paraburkholderia</taxon>
    </lineage>
</organism>
<proteinExistence type="predicted"/>
<comment type="caution">
    <text evidence="1">The sequence shown here is derived from an EMBL/GenBank/DDBJ whole genome shotgun (WGS) entry which is preliminary data.</text>
</comment>